<evidence type="ECO:0000313" key="3">
    <source>
        <dbReference type="Proteomes" id="UP000000238"/>
    </source>
</evidence>
<proteinExistence type="predicted"/>
<feature type="domain" description="DUF6455" evidence="1">
    <location>
        <begin position="47"/>
        <end position="111"/>
    </location>
</feature>
<dbReference type="AlphaFoldDB" id="Q2SJX1"/>
<keyword evidence="3" id="KW-1185">Reference proteome</keyword>
<dbReference type="RefSeq" id="WP_011396122.1">
    <property type="nucleotide sequence ID" value="NC_007645.1"/>
</dbReference>
<organism evidence="2 3">
    <name type="scientific">Hahella chejuensis (strain KCTC 2396)</name>
    <dbReference type="NCBI Taxonomy" id="349521"/>
    <lineage>
        <taxon>Bacteria</taxon>
        <taxon>Pseudomonadati</taxon>
        <taxon>Pseudomonadota</taxon>
        <taxon>Gammaproteobacteria</taxon>
        <taxon>Oceanospirillales</taxon>
        <taxon>Hahellaceae</taxon>
        <taxon>Hahella</taxon>
    </lineage>
</organism>
<name>Q2SJX1_HAHCH</name>
<gene>
    <name evidence="2" type="ordered locus">HCH_02225</name>
</gene>
<protein>
    <recommendedName>
        <fullName evidence="1">DUF6455 domain-containing protein</fullName>
    </recommendedName>
</protein>
<evidence type="ECO:0000259" key="1">
    <source>
        <dbReference type="Pfam" id="PF20056"/>
    </source>
</evidence>
<dbReference type="Pfam" id="PF20056">
    <property type="entry name" value="DUF6455"/>
    <property type="match status" value="1"/>
</dbReference>
<accession>Q2SJX1</accession>
<reference evidence="2 3" key="1">
    <citation type="journal article" date="2005" name="Nucleic Acids Res.">
        <title>Genomic blueprint of Hahella chejuensis, a marine microbe producing an algicidal agent.</title>
        <authorList>
            <person name="Jeong H."/>
            <person name="Yim J.H."/>
            <person name="Lee C."/>
            <person name="Choi S.-H."/>
            <person name="Park Y.K."/>
            <person name="Yoon S.H."/>
            <person name="Hur C.-G."/>
            <person name="Kang H.-Y."/>
            <person name="Kim D."/>
            <person name="Lee H.H."/>
            <person name="Park K.H."/>
            <person name="Park S.-H."/>
            <person name="Park H.-S."/>
            <person name="Lee H.K."/>
            <person name="Oh T.K."/>
            <person name="Kim J.F."/>
        </authorList>
    </citation>
    <scope>NUCLEOTIDE SEQUENCE [LARGE SCALE GENOMIC DNA]</scope>
    <source>
        <strain evidence="2 3">KCTC 2396</strain>
    </source>
</reference>
<dbReference type="EMBL" id="CP000155">
    <property type="protein sequence ID" value="ABC29053.1"/>
    <property type="molecule type" value="Genomic_DNA"/>
</dbReference>
<dbReference type="Proteomes" id="UP000000238">
    <property type="component" value="Chromosome"/>
</dbReference>
<sequence length="130" mass="14417">MMKVTIIWMAVAAVFMLPTMMVLAFIFRNSRTADLYYNGLANRVEQERLGQMLKQQGVDTTHYVRGSSSVEVFKAIQNCRNCSEKAHCGEHLQRENATPGVPDFCPNQDAIIAQAPVSADDSRPEATPPA</sequence>
<dbReference type="InterPro" id="IPR045601">
    <property type="entry name" value="DUF6455"/>
</dbReference>
<dbReference type="OrthoDB" id="9877244at2"/>
<evidence type="ECO:0000313" key="2">
    <source>
        <dbReference type="EMBL" id="ABC29053.1"/>
    </source>
</evidence>
<dbReference type="KEGG" id="hch:HCH_02225"/>
<dbReference type="HOGENOM" id="CLU_1935090_0_0_6"/>